<evidence type="ECO:0000256" key="1">
    <source>
        <dbReference type="SAM" id="MobiDB-lite"/>
    </source>
</evidence>
<name>A0A6A5TSB8_9PLEO</name>
<keyword evidence="3" id="KW-1185">Reference proteome</keyword>
<protein>
    <submittedName>
        <fullName evidence="2">Uncharacterized protein</fullName>
    </submittedName>
</protein>
<evidence type="ECO:0000313" key="3">
    <source>
        <dbReference type="Proteomes" id="UP000800035"/>
    </source>
</evidence>
<sequence length="190" mass="20952">MSTPNNKRPAVTHGGSPKKKTKNRTEAPLVTDATKTSNGAQEKDGTASAVENGKNKEDERLKKLQKKLKLLEHQRDKLEEVLEANRAIVEKARVYKRINAMFTKEDFERFVKRSIANIALLRRLQHVLSEAKSPSNGGPDSHEKSEPNDTDQLTPDGDSGSNSDGADGSDDSEGSSVKWEKPQMVDLGED</sequence>
<feature type="region of interest" description="Disordered" evidence="1">
    <location>
        <begin position="1"/>
        <end position="58"/>
    </location>
</feature>
<accession>A0A6A5TSB8</accession>
<evidence type="ECO:0000313" key="2">
    <source>
        <dbReference type="EMBL" id="KAF1955541.1"/>
    </source>
</evidence>
<dbReference type="AlphaFoldDB" id="A0A6A5TSB8"/>
<organism evidence="2 3">
    <name type="scientific">Byssothecium circinans</name>
    <dbReference type="NCBI Taxonomy" id="147558"/>
    <lineage>
        <taxon>Eukaryota</taxon>
        <taxon>Fungi</taxon>
        <taxon>Dikarya</taxon>
        <taxon>Ascomycota</taxon>
        <taxon>Pezizomycotina</taxon>
        <taxon>Dothideomycetes</taxon>
        <taxon>Pleosporomycetidae</taxon>
        <taxon>Pleosporales</taxon>
        <taxon>Massarineae</taxon>
        <taxon>Massarinaceae</taxon>
        <taxon>Byssothecium</taxon>
    </lineage>
</organism>
<dbReference type="Proteomes" id="UP000800035">
    <property type="component" value="Unassembled WGS sequence"/>
</dbReference>
<proteinExistence type="predicted"/>
<feature type="compositionally biased region" description="Low complexity" evidence="1">
    <location>
        <begin position="156"/>
        <end position="166"/>
    </location>
</feature>
<gene>
    <name evidence="2" type="ORF">CC80DRAFT_564228</name>
</gene>
<reference evidence="2" key="1">
    <citation type="journal article" date="2020" name="Stud. Mycol.">
        <title>101 Dothideomycetes genomes: a test case for predicting lifestyles and emergence of pathogens.</title>
        <authorList>
            <person name="Haridas S."/>
            <person name="Albert R."/>
            <person name="Binder M."/>
            <person name="Bloem J."/>
            <person name="Labutti K."/>
            <person name="Salamov A."/>
            <person name="Andreopoulos B."/>
            <person name="Baker S."/>
            <person name="Barry K."/>
            <person name="Bills G."/>
            <person name="Bluhm B."/>
            <person name="Cannon C."/>
            <person name="Castanera R."/>
            <person name="Culley D."/>
            <person name="Daum C."/>
            <person name="Ezra D."/>
            <person name="Gonzalez J."/>
            <person name="Henrissat B."/>
            <person name="Kuo A."/>
            <person name="Liang C."/>
            <person name="Lipzen A."/>
            <person name="Lutzoni F."/>
            <person name="Magnuson J."/>
            <person name="Mondo S."/>
            <person name="Nolan M."/>
            <person name="Ohm R."/>
            <person name="Pangilinan J."/>
            <person name="Park H.-J."/>
            <person name="Ramirez L."/>
            <person name="Alfaro M."/>
            <person name="Sun H."/>
            <person name="Tritt A."/>
            <person name="Yoshinaga Y."/>
            <person name="Zwiers L.-H."/>
            <person name="Turgeon B."/>
            <person name="Goodwin S."/>
            <person name="Spatafora J."/>
            <person name="Crous P."/>
            <person name="Grigoriev I."/>
        </authorList>
    </citation>
    <scope>NUCLEOTIDE SEQUENCE</scope>
    <source>
        <strain evidence="2">CBS 675.92</strain>
    </source>
</reference>
<dbReference type="EMBL" id="ML976994">
    <property type="protein sequence ID" value="KAF1955541.1"/>
    <property type="molecule type" value="Genomic_DNA"/>
</dbReference>
<feature type="region of interest" description="Disordered" evidence="1">
    <location>
        <begin position="130"/>
        <end position="190"/>
    </location>
</feature>